<evidence type="ECO:0000256" key="2">
    <source>
        <dbReference type="ARBA" id="ARBA00023143"/>
    </source>
</evidence>
<feature type="domain" description="Flagellin N-terminal" evidence="4">
    <location>
        <begin position="5"/>
        <end position="138"/>
    </location>
</feature>
<keyword evidence="6" id="KW-0969">Cilium</keyword>
<dbReference type="EMBL" id="BAQB01000003">
    <property type="protein sequence ID" value="GBR44262.1"/>
    <property type="molecule type" value="Genomic_DNA"/>
</dbReference>
<keyword evidence="6" id="KW-0282">Flagellum</keyword>
<dbReference type="InterPro" id="IPR001492">
    <property type="entry name" value="Flagellin"/>
</dbReference>
<dbReference type="RefSeq" id="WP_068173127.1">
    <property type="nucleotide sequence ID" value="NZ_BAQB01000003.1"/>
</dbReference>
<evidence type="ECO:0000256" key="3">
    <source>
        <dbReference type="RuleBase" id="RU362073"/>
    </source>
</evidence>
<dbReference type="InterPro" id="IPR046358">
    <property type="entry name" value="Flagellin_C"/>
</dbReference>
<dbReference type="PANTHER" id="PTHR42792:SF2">
    <property type="entry name" value="FLAGELLIN"/>
    <property type="match status" value="1"/>
</dbReference>
<organism evidence="6 7">
    <name type="scientific">Neokomagataea tanensis NBRC 106556</name>
    <dbReference type="NCBI Taxonomy" id="1223519"/>
    <lineage>
        <taxon>Bacteria</taxon>
        <taxon>Pseudomonadati</taxon>
        <taxon>Pseudomonadota</taxon>
        <taxon>Alphaproteobacteria</taxon>
        <taxon>Acetobacterales</taxon>
        <taxon>Acetobacteraceae</taxon>
        <taxon>Neokomagataea</taxon>
    </lineage>
</organism>
<gene>
    <name evidence="6" type="ORF">AA106556_0368</name>
</gene>
<dbReference type="SUPFAM" id="SSF64518">
    <property type="entry name" value="Phase 1 flagellin"/>
    <property type="match status" value="2"/>
</dbReference>
<evidence type="ECO:0000259" key="4">
    <source>
        <dbReference type="Pfam" id="PF00669"/>
    </source>
</evidence>
<evidence type="ECO:0000313" key="6">
    <source>
        <dbReference type="EMBL" id="GBR44262.1"/>
    </source>
</evidence>
<feature type="domain" description="Flagellin C-terminal" evidence="5">
    <location>
        <begin position="419"/>
        <end position="502"/>
    </location>
</feature>
<evidence type="ECO:0000256" key="1">
    <source>
        <dbReference type="ARBA" id="ARBA00005709"/>
    </source>
</evidence>
<proteinExistence type="inferred from homology"/>
<dbReference type="PANTHER" id="PTHR42792">
    <property type="entry name" value="FLAGELLIN"/>
    <property type="match status" value="1"/>
</dbReference>
<evidence type="ECO:0000259" key="5">
    <source>
        <dbReference type="Pfam" id="PF00700"/>
    </source>
</evidence>
<keyword evidence="3" id="KW-0964">Secreted</keyword>
<dbReference type="Proteomes" id="UP001062443">
    <property type="component" value="Unassembled WGS sequence"/>
</dbReference>
<evidence type="ECO:0000313" key="7">
    <source>
        <dbReference type="Proteomes" id="UP001062443"/>
    </source>
</evidence>
<dbReference type="Gene3D" id="1.20.1330.10">
    <property type="entry name" value="f41 fragment of flagellin, N-terminal domain"/>
    <property type="match status" value="2"/>
</dbReference>
<dbReference type="Pfam" id="PF00669">
    <property type="entry name" value="Flagellin_N"/>
    <property type="match status" value="1"/>
</dbReference>
<accession>A0ABQ0QGT3</accession>
<protein>
    <recommendedName>
        <fullName evidence="3">Flagellin</fullName>
    </recommendedName>
</protein>
<sequence length="504" mass="50309">MSMSINTNNAAMAALKSLNQTSDDLSTTQNAISTGKKVNNASDDPAVYAISQGMNAQISGLSGVSTGLQFAGQVLNTTNQATISITSNLSTLSSTITQAANNGMDQTKLNSAIKSTLSSIDSAANTATFQGVNLLSGSTGNGVNYNTISAAQDINGNLFTQSGFNATSAGLGLQGLSTSMSGTVINNPGTLSGSGTSASVLQVQNQAQTNNTGAAGNPAITTSFILDNKPGDSSGASSTVSSMINDALTSGSGFTVSISNGKLSVNDSHSKSAIASTTTNSDGTTSYKLTNGDNIQTQADASGNMTYTISKGGDVDSNGNVRAMSKIVDIDISKASSAGSATQQNNAAEATLVTAINNAGFGAQTNNDGSITMAGGNLDTTNNNVKMGTYSAGQGGNPGSVTSNTTTSQTSGTTVVQLAVGAALSSIERISSKIGVATNSVTQLQSSTSSLSDSLTSGVGALTDADMAAESAKLTSLQTKQQLAVQSLSIANSQSSQIMSLFRG</sequence>
<reference evidence="6" key="1">
    <citation type="submission" date="2013-04" db="EMBL/GenBank/DDBJ databases">
        <title>The genome sequencing project of 58 acetic acid bacteria.</title>
        <authorList>
            <person name="Okamoto-Kainuma A."/>
            <person name="Ishikawa M."/>
            <person name="Umino S."/>
            <person name="Koizumi Y."/>
            <person name="Shiwa Y."/>
            <person name="Yoshikawa H."/>
            <person name="Matsutani M."/>
            <person name="Matsushita K."/>
        </authorList>
    </citation>
    <scope>NUCLEOTIDE SEQUENCE</scope>
    <source>
        <strain evidence="6">NBRC 106556</strain>
    </source>
</reference>
<comment type="similarity">
    <text evidence="1 3">Belongs to the bacterial flagellin family.</text>
</comment>
<comment type="caution">
    <text evidence="6">The sequence shown here is derived from an EMBL/GenBank/DDBJ whole genome shotgun (WGS) entry which is preliminary data.</text>
</comment>
<dbReference type="InterPro" id="IPR001029">
    <property type="entry name" value="Flagellin_N"/>
</dbReference>
<dbReference type="Pfam" id="PF00700">
    <property type="entry name" value="Flagellin_C"/>
    <property type="match status" value="1"/>
</dbReference>
<keyword evidence="2 3" id="KW-0975">Bacterial flagellum</keyword>
<comment type="subcellular location">
    <subcellularLocation>
        <location evidence="3">Secreted</location>
    </subcellularLocation>
    <subcellularLocation>
        <location evidence="3">Bacterial flagellum</location>
    </subcellularLocation>
</comment>
<keyword evidence="7" id="KW-1185">Reference proteome</keyword>
<name>A0ABQ0QGT3_9PROT</name>
<keyword evidence="6" id="KW-0966">Cell projection</keyword>
<comment type="function">
    <text evidence="3">Flagellin is the subunit protein which polymerizes to form the filaments of bacterial flagella.</text>
</comment>